<proteinExistence type="predicted"/>
<dbReference type="EMBL" id="JANPWB010000010">
    <property type="protein sequence ID" value="KAJ1143419.1"/>
    <property type="molecule type" value="Genomic_DNA"/>
</dbReference>
<name>A0AAV7QWK9_PLEWA</name>
<reference evidence="2" key="1">
    <citation type="journal article" date="2022" name="bioRxiv">
        <title>Sequencing and chromosome-scale assembly of the giantPleurodeles waltlgenome.</title>
        <authorList>
            <person name="Brown T."/>
            <person name="Elewa A."/>
            <person name="Iarovenko S."/>
            <person name="Subramanian E."/>
            <person name="Araus A.J."/>
            <person name="Petzold A."/>
            <person name="Susuki M."/>
            <person name="Suzuki K.-i.T."/>
            <person name="Hayashi T."/>
            <person name="Toyoda A."/>
            <person name="Oliveira C."/>
            <person name="Osipova E."/>
            <person name="Leigh N.D."/>
            <person name="Simon A."/>
            <person name="Yun M.H."/>
        </authorList>
    </citation>
    <scope>NUCLEOTIDE SEQUENCE</scope>
    <source>
        <strain evidence="2">20211129_DDA</strain>
        <tissue evidence="2">Liver</tissue>
    </source>
</reference>
<dbReference type="AlphaFoldDB" id="A0AAV7QWK9"/>
<dbReference type="Proteomes" id="UP001066276">
    <property type="component" value="Chromosome 6"/>
</dbReference>
<feature type="compositionally biased region" description="Polar residues" evidence="1">
    <location>
        <begin position="23"/>
        <end position="42"/>
    </location>
</feature>
<keyword evidence="3" id="KW-1185">Reference proteome</keyword>
<gene>
    <name evidence="2" type="ORF">NDU88_009728</name>
</gene>
<organism evidence="2 3">
    <name type="scientific">Pleurodeles waltl</name>
    <name type="common">Iberian ribbed newt</name>
    <dbReference type="NCBI Taxonomy" id="8319"/>
    <lineage>
        <taxon>Eukaryota</taxon>
        <taxon>Metazoa</taxon>
        <taxon>Chordata</taxon>
        <taxon>Craniata</taxon>
        <taxon>Vertebrata</taxon>
        <taxon>Euteleostomi</taxon>
        <taxon>Amphibia</taxon>
        <taxon>Batrachia</taxon>
        <taxon>Caudata</taxon>
        <taxon>Salamandroidea</taxon>
        <taxon>Salamandridae</taxon>
        <taxon>Pleurodelinae</taxon>
        <taxon>Pleurodeles</taxon>
    </lineage>
</organism>
<feature type="region of interest" description="Disordered" evidence="1">
    <location>
        <begin position="1"/>
        <end position="72"/>
    </location>
</feature>
<accession>A0AAV7QWK9</accession>
<evidence type="ECO:0000313" key="3">
    <source>
        <dbReference type="Proteomes" id="UP001066276"/>
    </source>
</evidence>
<sequence>MAVAPLRQKRKEPQPMEIVNMEDWSNLSAGNADSSAATQSAKNRAGQLVATANRSPHSVRRELPDQQAKQQQACMDKEMIMQMDTKNMLNMILEEIRGLKASQAVEVAALHVRPAKIEQAMNHLLERLKEAEARLPQLEDQVV</sequence>
<comment type="caution">
    <text evidence="2">The sequence shown here is derived from an EMBL/GenBank/DDBJ whole genome shotgun (WGS) entry which is preliminary data.</text>
</comment>
<evidence type="ECO:0000256" key="1">
    <source>
        <dbReference type="SAM" id="MobiDB-lite"/>
    </source>
</evidence>
<protein>
    <submittedName>
        <fullName evidence="2">Uncharacterized protein</fullName>
    </submittedName>
</protein>
<evidence type="ECO:0000313" key="2">
    <source>
        <dbReference type="EMBL" id="KAJ1143419.1"/>
    </source>
</evidence>